<reference evidence="2" key="1">
    <citation type="submission" date="2017-01" db="EMBL/GenBank/DDBJ databases">
        <title>Comparative genomics of anhydrobiosis in the tardigrade Hypsibius dujardini.</title>
        <authorList>
            <person name="Yoshida Y."/>
            <person name="Koutsovoulos G."/>
            <person name="Laetsch D."/>
            <person name="Stevens L."/>
            <person name="Kumar S."/>
            <person name="Horikawa D."/>
            <person name="Ishino K."/>
            <person name="Komine S."/>
            <person name="Tomita M."/>
            <person name="Blaxter M."/>
            <person name="Arakawa K."/>
        </authorList>
    </citation>
    <scope>NUCLEOTIDE SEQUENCE [LARGE SCALE GENOMIC DNA]</scope>
    <source>
        <strain evidence="2">Z151</strain>
    </source>
</reference>
<evidence type="ECO:0000313" key="1">
    <source>
        <dbReference type="EMBL" id="OWA55297.1"/>
    </source>
</evidence>
<dbReference type="AlphaFoldDB" id="A0A9X6RPP0"/>
<name>A0A9X6RPP0_HYPEX</name>
<organism evidence="1 2">
    <name type="scientific">Hypsibius exemplaris</name>
    <name type="common">Freshwater tardigrade</name>
    <dbReference type="NCBI Taxonomy" id="2072580"/>
    <lineage>
        <taxon>Eukaryota</taxon>
        <taxon>Metazoa</taxon>
        <taxon>Ecdysozoa</taxon>
        <taxon>Tardigrada</taxon>
        <taxon>Eutardigrada</taxon>
        <taxon>Parachela</taxon>
        <taxon>Hypsibioidea</taxon>
        <taxon>Hypsibiidae</taxon>
        <taxon>Hypsibius</taxon>
    </lineage>
</organism>
<gene>
    <name evidence="1" type="ORF">BV898_19680</name>
</gene>
<accession>A0A9X6RPP0</accession>
<sequence>MAKANLDLRCKDAKDLHRSPGISQYRGPLHDVAYIASPPGYECSKQLVAAHLSRHHCLTRIILARSAMANLIIVPLELFDWSQSHKQKLREFFDDQKRRRFAGTK</sequence>
<keyword evidence="2" id="KW-1185">Reference proteome</keyword>
<dbReference type="Proteomes" id="UP000192578">
    <property type="component" value="Unassembled WGS sequence"/>
</dbReference>
<dbReference type="EMBL" id="MTYJ01000639">
    <property type="protein sequence ID" value="OWA55297.1"/>
    <property type="molecule type" value="Genomic_DNA"/>
</dbReference>
<proteinExistence type="predicted"/>
<comment type="caution">
    <text evidence="1">The sequence shown here is derived from an EMBL/GenBank/DDBJ whole genome shotgun (WGS) entry which is preliminary data.</text>
</comment>
<protein>
    <submittedName>
        <fullName evidence="1">Uncharacterized protein</fullName>
    </submittedName>
</protein>
<evidence type="ECO:0000313" key="2">
    <source>
        <dbReference type="Proteomes" id="UP000192578"/>
    </source>
</evidence>